<evidence type="ECO:0000256" key="2">
    <source>
        <dbReference type="ARBA" id="ARBA00012888"/>
    </source>
</evidence>
<evidence type="ECO:0000256" key="4">
    <source>
        <dbReference type="ARBA" id="ARBA00022679"/>
    </source>
</evidence>
<organism evidence="11 12">
    <name type="scientific">Sphingopyxis alaskensis (strain DSM 13593 / LMG 18877 / RB2256)</name>
    <name type="common">Sphingomonas alaskensis</name>
    <dbReference type="NCBI Taxonomy" id="317655"/>
    <lineage>
        <taxon>Bacteria</taxon>
        <taxon>Pseudomonadati</taxon>
        <taxon>Pseudomonadota</taxon>
        <taxon>Alphaproteobacteria</taxon>
        <taxon>Sphingomonadales</taxon>
        <taxon>Sphingomonadaceae</taxon>
        <taxon>Sphingopyxis</taxon>
    </lineage>
</organism>
<sequence>MKVREAQSRDIAAWAAMRARLWPDADAAELADELPSMLTDTTLWNFILTSTGDRAVGFAEVQLRTMFDGCVVAPYPHIEGLWVDAELWRMGGARALLAAIEERARRRGHDRIGSDVELDNETSQAWHEKCGFNEEVRTILYSKPLRAR</sequence>
<gene>
    <name evidence="11" type="ordered locus">Sala_0666</name>
</gene>
<comment type="subunit">
    <text evidence="1 9">Homodimer.</text>
</comment>
<dbReference type="InterPro" id="IPR024170">
    <property type="entry name" value="Aminoglycoside_N6-AcTrfrase"/>
</dbReference>
<dbReference type="CDD" id="cd04301">
    <property type="entry name" value="NAT_SF"/>
    <property type="match status" value="1"/>
</dbReference>
<dbReference type="PIRSF" id="PIRSF000452">
    <property type="entry name" value="6-N-acetyltransf"/>
    <property type="match status" value="1"/>
</dbReference>
<name>Q1GVD5_SPHAL</name>
<dbReference type="RefSeq" id="WP_011540977.1">
    <property type="nucleotide sequence ID" value="NC_008048.1"/>
</dbReference>
<evidence type="ECO:0000313" key="12">
    <source>
        <dbReference type="Proteomes" id="UP000006578"/>
    </source>
</evidence>
<dbReference type="InterPro" id="IPR050832">
    <property type="entry name" value="Bact_Acetyltransf"/>
</dbReference>
<dbReference type="Pfam" id="PF00583">
    <property type="entry name" value="Acetyltransf_1"/>
    <property type="match status" value="1"/>
</dbReference>
<feature type="domain" description="N-acetyltransferase" evidence="10">
    <location>
        <begin position="1"/>
        <end position="148"/>
    </location>
</feature>
<evidence type="ECO:0000313" key="11">
    <source>
        <dbReference type="EMBL" id="ABF52387.1"/>
    </source>
</evidence>
<dbReference type="PANTHER" id="PTHR43877">
    <property type="entry name" value="AMINOALKYLPHOSPHONATE N-ACETYLTRANSFERASE-RELATED-RELATED"/>
    <property type="match status" value="1"/>
</dbReference>
<dbReference type="KEGG" id="sal:Sala_0666"/>
<keyword evidence="6 9" id="KW-0012">Acyltransferase</keyword>
<dbReference type="SUPFAM" id="SSF55729">
    <property type="entry name" value="Acyl-CoA N-acyltransferases (Nat)"/>
    <property type="match status" value="1"/>
</dbReference>
<keyword evidence="4 9" id="KW-0808">Transferase</keyword>
<dbReference type="OrthoDB" id="118633at2"/>
<dbReference type="eggNOG" id="COG0456">
    <property type="taxonomic scope" value="Bacteria"/>
</dbReference>
<dbReference type="PROSITE" id="PS51186">
    <property type="entry name" value="GNAT"/>
    <property type="match status" value="1"/>
</dbReference>
<evidence type="ECO:0000256" key="1">
    <source>
        <dbReference type="ARBA" id="ARBA00011738"/>
    </source>
</evidence>
<dbReference type="AlphaFoldDB" id="Q1GVD5"/>
<protein>
    <recommendedName>
        <fullName evidence="3 9">Aminoglycoside N(6')-acetyltransferase type 1</fullName>
        <ecNumber evidence="2 9">2.3.1.82</ecNumber>
    </recommendedName>
    <alternativeName>
        <fullName evidence="7 9">Aminoglycoside resistance protein</fullName>
    </alternativeName>
</protein>
<evidence type="ECO:0000256" key="8">
    <source>
        <dbReference type="ARBA" id="ARBA00048923"/>
    </source>
</evidence>
<comment type="catalytic activity">
    <reaction evidence="8 9">
        <text>kanamycin B + acetyl-CoA = N(6')-acetylkanamycin B + CoA + H(+)</text>
        <dbReference type="Rhea" id="RHEA:16449"/>
        <dbReference type="ChEBI" id="CHEBI:15378"/>
        <dbReference type="ChEBI" id="CHEBI:57287"/>
        <dbReference type="ChEBI" id="CHEBI:57288"/>
        <dbReference type="ChEBI" id="CHEBI:58390"/>
        <dbReference type="ChEBI" id="CHEBI:58549"/>
        <dbReference type="EC" id="2.3.1.82"/>
    </reaction>
</comment>
<proteinExistence type="predicted"/>
<comment type="function">
    <text evidence="9">Catalyzes the transfer of an acetyl group from acetyl-CoA to the 6'-amino group of aminoglycoside molecules conferring resistance to antibiotics containing the purpurosamine ring.</text>
</comment>
<dbReference type="EMBL" id="CP000356">
    <property type="protein sequence ID" value="ABF52387.1"/>
    <property type="molecule type" value="Genomic_DNA"/>
</dbReference>
<evidence type="ECO:0000259" key="10">
    <source>
        <dbReference type="PROSITE" id="PS51186"/>
    </source>
</evidence>
<dbReference type="GO" id="GO:0047663">
    <property type="term" value="F:aminoglycoside 6'-N-acetyltransferase activity"/>
    <property type="evidence" value="ECO:0007669"/>
    <property type="project" value="UniProtKB-EC"/>
</dbReference>
<dbReference type="Gene3D" id="3.40.630.30">
    <property type="match status" value="1"/>
</dbReference>
<evidence type="ECO:0000256" key="7">
    <source>
        <dbReference type="ARBA" id="ARBA00029660"/>
    </source>
</evidence>
<dbReference type="HOGENOM" id="CLU_127011_0_0_5"/>
<keyword evidence="5 9" id="KW-0046">Antibiotic resistance</keyword>
<dbReference type="Proteomes" id="UP000006578">
    <property type="component" value="Chromosome"/>
</dbReference>
<dbReference type="EC" id="2.3.1.82" evidence="2 9"/>
<dbReference type="STRING" id="317655.Sala_0666"/>
<evidence type="ECO:0000256" key="3">
    <source>
        <dbReference type="ARBA" id="ARBA00017677"/>
    </source>
</evidence>
<dbReference type="GO" id="GO:0046677">
    <property type="term" value="P:response to antibiotic"/>
    <property type="evidence" value="ECO:0007669"/>
    <property type="project" value="UniProtKB-KW"/>
</dbReference>
<reference evidence="11 12" key="1">
    <citation type="journal article" date="2009" name="Proc. Natl. Acad. Sci. U.S.A.">
        <title>The genomic basis of trophic strategy in marine bacteria.</title>
        <authorList>
            <person name="Lauro F.M."/>
            <person name="McDougald D."/>
            <person name="Thomas T."/>
            <person name="Williams T.J."/>
            <person name="Egan S."/>
            <person name="Rice S."/>
            <person name="DeMaere M.Z."/>
            <person name="Ting L."/>
            <person name="Ertan H."/>
            <person name="Johnson J."/>
            <person name="Ferriera S."/>
            <person name="Lapidus A."/>
            <person name="Anderson I."/>
            <person name="Kyrpides N."/>
            <person name="Munk A.C."/>
            <person name="Detter C."/>
            <person name="Han C.S."/>
            <person name="Brown M.V."/>
            <person name="Robb F.T."/>
            <person name="Kjelleberg S."/>
            <person name="Cavicchioli R."/>
        </authorList>
    </citation>
    <scope>NUCLEOTIDE SEQUENCE [LARGE SCALE GENOMIC DNA]</scope>
    <source>
        <strain evidence="12">DSM 13593 / LMG 18877 / RB2256</strain>
    </source>
</reference>
<evidence type="ECO:0000256" key="5">
    <source>
        <dbReference type="ARBA" id="ARBA00023251"/>
    </source>
</evidence>
<evidence type="ECO:0000256" key="9">
    <source>
        <dbReference type="PIRNR" id="PIRNR000452"/>
    </source>
</evidence>
<accession>Q1GVD5</accession>
<dbReference type="InterPro" id="IPR000182">
    <property type="entry name" value="GNAT_dom"/>
</dbReference>
<keyword evidence="12" id="KW-1185">Reference proteome</keyword>
<dbReference type="InterPro" id="IPR016181">
    <property type="entry name" value="Acyl_CoA_acyltransferase"/>
</dbReference>
<evidence type="ECO:0000256" key="6">
    <source>
        <dbReference type="ARBA" id="ARBA00023315"/>
    </source>
</evidence>